<evidence type="ECO:0000313" key="4">
    <source>
        <dbReference type="Proteomes" id="UP001500575"/>
    </source>
</evidence>
<dbReference type="InterPro" id="IPR016166">
    <property type="entry name" value="FAD-bd_PCMH"/>
</dbReference>
<reference evidence="3 4" key="1">
    <citation type="journal article" date="2019" name="Int. J. Syst. Evol. Microbiol.">
        <title>The Global Catalogue of Microorganisms (GCM) 10K type strain sequencing project: providing services to taxonomists for standard genome sequencing and annotation.</title>
        <authorList>
            <consortium name="The Broad Institute Genomics Platform"/>
            <consortium name="The Broad Institute Genome Sequencing Center for Infectious Disease"/>
            <person name="Wu L."/>
            <person name="Ma J."/>
        </authorList>
    </citation>
    <scope>NUCLEOTIDE SEQUENCE [LARGE SCALE GENOMIC DNA]</scope>
    <source>
        <strain evidence="3 4">JCM 16021</strain>
    </source>
</reference>
<dbReference type="Proteomes" id="UP001500575">
    <property type="component" value="Unassembled WGS sequence"/>
</dbReference>
<dbReference type="PROSITE" id="PS51387">
    <property type="entry name" value="FAD_PCMH"/>
    <property type="match status" value="1"/>
</dbReference>
<evidence type="ECO:0000256" key="1">
    <source>
        <dbReference type="ARBA" id="ARBA00023002"/>
    </source>
</evidence>
<dbReference type="InterPro" id="IPR007173">
    <property type="entry name" value="ALO_C"/>
</dbReference>
<name>A0ABN2YKB3_9ACTN</name>
<keyword evidence="1" id="KW-0560">Oxidoreductase</keyword>
<dbReference type="Pfam" id="PF01565">
    <property type="entry name" value="FAD_binding_4"/>
    <property type="match status" value="1"/>
</dbReference>
<dbReference type="Gene3D" id="3.30.43.10">
    <property type="entry name" value="Uridine Diphospho-n-acetylenolpyruvylglucosamine Reductase, domain 2"/>
    <property type="match status" value="1"/>
</dbReference>
<organism evidence="3 4">
    <name type="scientific">Nocardioides bigeumensis</name>
    <dbReference type="NCBI Taxonomy" id="433657"/>
    <lineage>
        <taxon>Bacteria</taxon>
        <taxon>Bacillati</taxon>
        <taxon>Actinomycetota</taxon>
        <taxon>Actinomycetes</taxon>
        <taxon>Propionibacteriales</taxon>
        <taxon>Nocardioidaceae</taxon>
        <taxon>Nocardioides</taxon>
    </lineage>
</organism>
<dbReference type="SUPFAM" id="SSF56176">
    <property type="entry name" value="FAD-binding/transporter-associated domain-like"/>
    <property type="match status" value="1"/>
</dbReference>
<dbReference type="InterPro" id="IPR010031">
    <property type="entry name" value="FAD_lactone_oxidase-like"/>
</dbReference>
<dbReference type="InterPro" id="IPR036318">
    <property type="entry name" value="FAD-bd_PCMH-like_sf"/>
</dbReference>
<dbReference type="EMBL" id="BAAAQQ010000013">
    <property type="protein sequence ID" value="GAA2128655.1"/>
    <property type="molecule type" value="Genomic_DNA"/>
</dbReference>
<comment type="caution">
    <text evidence="3">The sequence shown here is derived from an EMBL/GenBank/DDBJ whole genome shotgun (WGS) entry which is preliminary data.</text>
</comment>
<gene>
    <name evidence="3" type="primary">aldO</name>
    <name evidence="3" type="ORF">GCM10009843_29340</name>
</gene>
<evidence type="ECO:0000313" key="3">
    <source>
        <dbReference type="EMBL" id="GAA2128655.1"/>
    </source>
</evidence>
<dbReference type="PANTHER" id="PTHR43762">
    <property type="entry name" value="L-GULONOLACTONE OXIDASE"/>
    <property type="match status" value="1"/>
</dbReference>
<dbReference type="InterPro" id="IPR016171">
    <property type="entry name" value="Vanillyl_alc_oxidase_C-sub2"/>
</dbReference>
<accession>A0ABN2YKB3</accession>
<sequence>MSGTNPEESGAAVPATNWAGNITFHAARRERPEDLAALQALVAGSSRVRALGTGHSFSGVADTDGLLVSLAGLPRTARVDADQRTVTIGGQWTYGELAMELDRAGLALPNTGSLPHISVAGACATGTHGSGTHNQALAASVRGVTIVTATGDAVRRERGHPDFDGAVLALGRLGIAVEMTLDVVPTFDLAQTVVEQVPAARVESALADILAAAYSVSVFTTWGLDRLDDIWVKQLVGAEPLAELWGGRVAQEARHPVAGMPPENTTQQLGVPGPWHERLPHFRLEFMPSAGDELQSEYLVPAARATAAWRALDGIREVLHPLLHVSELRAVAPDPMWLSLTGGQPCVAFHFTWKTVPGVADGVAAVEAQLSGHDARPHWGKVFSTPPRELARLYPRLPDFRRLVHDLDPGATFGQDLVDTWLGLA</sequence>
<protein>
    <submittedName>
        <fullName evidence="3">Alditol oxidase</fullName>
    </submittedName>
</protein>
<dbReference type="Gene3D" id="3.30.70.2530">
    <property type="match status" value="1"/>
</dbReference>
<dbReference type="RefSeq" id="WP_344304534.1">
    <property type="nucleotide sequence ID" value="NZ_BAAAQQ010000013.1"/>
</dbReference>
<evidence type="ECO:0000259" key="2">
    <source>
        <dbReference type="PROSITE" id="PS51387"/>
    </source>
</evidence>
<feature type="domain" description="FAD-binding PCMH-type" evidence="2">
    <location>
        <begin position="22"/>
        <end position="186"/>
    </location>
</feature>
<dbReference type="Gene3D" id="3.30.70.2520">
    <property type="match status" value="1"/>
</dbReference>
<dbReference type="InterPro" id="IPR006094">
    <property type="entry name" value="Oxid_FAD_bind_N"/>
</dbReference>
<keyword evidence="4" id="KW-1185">Reference proteome</keyword>
<dbReference type="Pfam" id="PF04030">
    <property type="entry name" value="ALO"/>
    <property type="match status" value="1"/>
</dbReference>
<proteinExistence type="predicted"/>
<dbReference type="InterPro" id="IPR016167">
    <property type="entry name" value="FAD-bd_PCMH_sub1"/>
</dbReference>
<dbReference type="InterPro" id="IPR016169">
    <property type="entry name" value="FAD-bd_PCMH_sub2"/>
</dbReference>
<dbReference type="Gene3D" id="3.30.465.10">
    <property type="match status" value="1"/>
</dbReference>
<dbReference type="Gene3D" id="1.10.45.10">
    <property type="entry name" value="Vanillyl-alcohol Oxidase, Chain A, domain 4"/>
    <property type="match status" value="1"/>
</dbReference>
<dbReference type="PANTHER" id="PTHR43762:SF1">
    <property type="entry name" value="D-ARABINONO-1,4-LACTONE OXIDASE"/>
    <property type="match status" value="1"/>
</dbReference>